<evidence type="ECO:0000313" key="2">
    <source>
        <dbReference type="Proteomes" id="UP000230423"/>
    </source>
</evidence>
<proteinExistence type="predicted"/>
<dbReference type="AlphaFoldDB" id="A0A2G9TER9"/>
<dbReference type="Pfam" id="PF03057">
    <property type="entry name" value="DUF236"/>
    <property type="match status" value="1"/>
</dbReference>
<keyword evidence="2" id="KW-1185">Reference proteome</keyword>
<organism evidence="1 2">
    <name type="scientific">Teladorsagia circumcincta</name>
    <name type="common">Brown stomach worm</name>
    <name type="synonym">Ostertagia circumcincta</name>
    <dbReference type="NCBI Taxonomy" id="45464"/>
    <lineage>
        <taxon>Eukaryota</taxon>
        <taxon>Metazoa</taxon>
        <taxon>Ecdysozoa</taxon>
        <taxon>Nematoda</taxon>
        <taxon>Chromadorea</taxon>
        <taxon>Rhabditida</taxon>
        <taxon>Rhabditina</taxon>
        <taxon>Rhabditomorpha</taxon>
        <taxon>Strongyloidea</taxon>
        <taxon>Trichostrongylidae</taxon>
        <taxon>Teladorsagia</taxon>
    </lineage>
</organism>
<name>A0A2G9TER9_TELCI</name>
<dbReference type="EMBL" id="KZ377562">
    <property type="protein sequence ID" value="PIO56378.1"/>
    <property type="molecule type" value="Genomic_DNA"/>
</dbReference>
<accession>A0A2G9TER9</accession>
<dbReference type="InterPro" id="IPR004296">
    <property type="entry name" value="DUF236"/>
</dbReference>
<sequence length="118" mass="12012">SKPRSLPTTRTTKLWPALERCICTDKKGAGGGGGGGGEGQLLLQIRALKPAPFDPTYQTVAGIGGDVFGADKKGEGGGKPAAPKIPANLGAKAGTFDPNYQTLNGTEGSEVFGANKKR</sequence>
<reference evidence="1 2" key="1">
    <citation type="submission" date="2015-09" db="EMBL/GenBank/DDBJ databases">
        <title>Draft genome of the parasitic nematode Teladorsagia circumcincta isolate WARC Sus (inbred).</title>
        <authorList>
            <person name="Mitreva M."/>
        </authorList>
    </citation>
    <scope>NUCLEOTIDE SEQUENCE [LARGE SCALE GENOMIC DNA]</scope>
    <source>
        <strain evidence="1 2">S</strain>
    </source>
</reference>
<evidence type="ECO:0000313" key="1">
    <source>
        <dbReference type="EMBL" id="PIO56378.1"/>
    </source>
</evidence>
<dbReference type="OrthoDB" id="5863096at2759"/>
<protein>
    <submittedName>
        <fullName evidence="1">Uncharacterized protein</fullName>
    </submittedName>
</protein>
<gene>
    <name evidence="1" type="ORF">TELCIR_22223</name>
</gene>
<feature type="non-terminal residue" evidence="1">
    <location>
        <position position="1"/>
    </location>
</feature>
<dbReference type="Proteomes" id="UP000230423">
    <property type="component" value="Unassembled WGS sequence"/>
</dbReference>